<accession>A0A165C799</accession>
<dbReference type="InParanoid" id="A0A165C799"/>
<reference evidence="2 3" key="1">
    <citation type="journal article" date="2016" name="Mol. Biol. Evol.">
        <title>Comparative Genomics of Early-Diverging Mushroom-Forming Fungi Provides Insights into the Origins of Lignocellulose Decay Capabilities.</title>
        <authorList>
            <person name="Nagy L.G."/>
            <person name="Riley R."/>
            <person name="Tritt A."/>
            <person name="Adam C."/>
            <person name="Daum C."/>
            <person name="Floudas D."/>
            <person name="Sun H."/>
            <person name="Yadav J.S."/>
            <person name="Pangilinan J."/>
            <person name="Larsson K.H."/>
            <person name="Matsuura K."/>
            <person name="Barry K."/>
            <person name="Labutti K."/>
            <person name="Kuo R."/>
            <person name="Ohm R.A."/>
            <person name="Bhattacharya S.S."/>
            <person name="Shirouzu T."/>
            <person name="Yoshinaga Y."/>
            <person name="Martin F.M."/>
            <person name="Grigoriev I.V."/>
            <person name="Hibbett D.S."/>
        </authorList>
    </citation>
    <scope>NUCLEOTIDE SEQUENCE [LARGE SCALE GENOMIC DNA]</scope>
    <source>
        <strain evidence="2 3">HHB12733</strain>
    </source>
</reference>
<sequence length="210" mass="23459">MFYGDALVDRVSIETISCICEYLKELNDGSALLRLAEAYPPWAPTAYEHWGRTASRYLVDIRHLLPPSVFGALLDEALSPALLAHPTLQPLILDRLSIFKTATIDVSWRFSPDERARRESALLVAGLESGIGSTIEWLPNLTHLTLFIHPGTAPTRGDASAPAPRRAVNNDSQSARPWERIDLREAARIIAHAPFNLFPARDCWYRSPPH</sequence>
<dbReference type="AlphaFoldDB" id="A0A165C799"/>
<dbReference type="EMBL" id="KV424185">
    <property type="protein sequence ID" value="KZT50351.1"/>
    <property type="molecule type" value="Genomic_DNA"/>
</dbReference>
<organism evidence="2 3">
    <name type="scientific">Calocera cornea HHB12733</name>
    <dbReference type="NCBI Taxonomy" id="1353952"/>
    <lineage>
        <taxon>Eukaryota</taxon>
        <taxon>Fungi</taxon>
        <taxon>Dikarya</taxon>
        <taxon>Basidiomycota</taxon>
        <taxon>Agaricomycotina</taxon>
        <taxon>Dacrymycetes</taxon>
        <taxon>Dacrymycetales</taxon>
        <taxon>Dacrymycetaceae</taxon>
        <taxon>Calocera</taxon>
    </lineage>
</organism>
<name>A0A165C799_9BASI</name>
<keyword evidence="3" id="KW-1185">Reference proteome</keyword>
<protein>
    <submittedName>
        <fullName evidence="2">Uncharacterized protein</fullName>
    </submittedName>
</protein>
<dbReference type="Proteomes" id="UP000076842">
    <property type="component" value="Unassembled WGS sequence"/>
</dbReference>
<gene>
    <name evidence="2" type="ORF">CALCODRAFT_488766</name>
</gene>
<evidence type="ECO:0000313" key="3">
    <source>
        <dbReference type="Proteomes" id="UP000076842"/>
    </source>
</evidence>
<proteinExistence type="predicted"/>
<evidence type="ECO:0000313" key="2">
    <source>
        <dbReference type="EMBL" id="KZT50351.1"/>
    </source>
</evidence>
<feature type="region of interest" description="Disordered" evidence="1">
    <location>
        <begin position="155"/>
        <end position="174"/>
    </location>
</feature>
<evidence type="ECO:0000256" key="1">
    <source>
        <dbReference type="SAM" id="MobiDB-lite"/>
    </source>
</evidence>